<gene>
    <name evidence="1" type="ORF">RHSIM_RhsimUnG0147900</name>
</gene>
<accession>A0A834FXQ5</accession>
<organism evidence="1 2">
    <name type="scientific">Rhododendron simsii</name>
    <name type="common">Sims's rhododendron</name>
    <dbReference type="NCBI Taxonomy" id="118357"/>
    <lineage>
        <taxon>Eukaryota</taxon>
        <taxon>Viridiplantae</taxon>
        <taxon>Streptophyta</taxon>
        <taxon>Embryophyta</taxon>
        <taxon>Tracheophyta</taxon>
        <taxon>Spermatophyta</taxon>
        <taxon>Magnoliopsida</taxon>
        <taxon>eudicotyledons</taxon>
        <taxon>Gunneridae</taxon>
        <taxon>Pentapetalae</taxon>
        <taxon>asterids</taxon>
        <taxon>Ericales</taxon>
        <taxon>Ericaceae</taxon>
        <taxon>Ericoideae</taxon>
        <taxon>Rhodoreae</taxon>
        <taxon>Rhododendron</taxon>
    </lineage>
</organism>
<comment type="caution">
    <text evidence="1">The sequence shown here is derived from an EMBL/GenBank/DDBJ whole genome shotgun (WGS) entry which is preliminary data.</text>
</comment>
<dbReference type="OrthoDB" id="1836296at2759"/>
<dbReference type="Proteomes" id="UP000626092">
    <property type="component" value="Unassembled WGS sequence"/>
</dbReference>
<keyword evidence="2" id="KW-1185">Reference proteome</keyword>
<dbReference type="EMBL" id="WJXA01000319">
    <property type="protein sequence ID" value="KAF7113219.1"/>
    <property type="molecule type" value="Genomic_DNA"/>
</dbReference>
<evidence type="ECO:0000313" key="2">
    <source>
        <dbReference type="Proteomes" id="UP000626092"/>
    </source>
</evidence>
<sequence length="109" mass="12733">MVPQQSACVGFAVREVLWMKQNKIRIGFLDLMGFLAAVLQILSSEKDEDYVRIPIESLKCAPREVEEWIFTWPMIQMLKKGQSNTFVCMPSSEFESSHYWENIIDKKEL</sequence>
<evidence type="ECO:0000313" key="1">
    <source>
        <dbReference type="EMBL" id="KAF7113219.1"/>
    </source>
</evidence>
<reference evidence="1" key="1">
    <citation type="submission" date="2019-11" db="EMBL/GenBank/DDBJ databases">
        <authorList>
            <person name="Liu Y."/>
            <person name="Hou J."/>
            <person name="Li T.-Q."/>
            <person name="Guan C.-H."/>
            <person name="Wu X."/>
            <person name="Wu H.-Z."/>
            <person name="Ling F."/>
            <person name="Zhang R."/>
            <person name="Shi X.-G."/>
            <person name="Ren J.-P."/>
            <person name="Chen E.-F."/>
            <person name="Sun J.-M."/>
        </authorList>
    </citation>
    <scope>NUCLEOTIDE SEQUENCE</scope>
    <source>
        <strain evidence="1">Adult_tree_wgs_1</strain>
        <tissue evidence="1">Leaves</tissue>
    </source>
</reference>
<protein>
    <submittedName>
        <fullName evidence="1">Uncharacterized protein</fullName>
    </submittedName>
</protein>
<name>A0A834FXQ5_RHOSS</name>
<proteinExistence type="predicted"/>
<dbReference type="AlphaFoldDB" id="A0A834FXQ5"/>